<accession>A0A8X6LS24</accession>
<comment type="caution">
    <text evidence="2">The sequence shown here is derived from an EMBL/GenBank/DDBJ whole genome shotgun (WGS) entry which is preliminary data.</text>
</comment>
<proteinExistence type="predicted"/>
<evidence type="ECO:0000313" key="3">
    <source>
        <dbReference type="Proteomes" id="UP000887116"/>
    </source>
</evidence>
<keyword evidence="1" id="KW-1133">Transmembrane helix</keyword>
<dbReference type="AlphaFoldDB" id="A0A8X6LS24"/>
<dbReference type="Proteomes" id="UP000887116">
    <property type="component" value="Unassembled WGS sequence"/>
</dbReference>
<gene>
    <name evidence="2" type="ORF">TNCT_324701</name>
</gene>
<name>A0A8X6LS24_TRICU</name>
<evidence type="ECO:0000313" key="2">
    <source>
        <dbReference type="EMBL" id="GFR17844.1"/>
    </source>
</evidence>
<feature type="transmembrane region" description="Helical" evidence="1">
    <location>
        <begin position="12"/>
        <end position="32"/>
    </location>
</feature>
<feature type="transmembrane region" description="Helical" evidence="1">
    <location>
        <begin position="89"/>
        <end position="107"/>
    </location>
</feature>
<protein>
    <submittedName>
        <fullName evidence="2">Uncharacterized protein</fullName>
    </submittedName>
</protein>
<dbReference type="EMBL" id="BMAO01037456">
    <property type="protein sequence ID" value="GFR17844.1"/>
    <property type="molecule type" value="Genomic_DNA"/>
</dbReference>
<organism evidence="2 3">
    <name type="scientific">Trichonephila clavata</name>
    <name type="common">Joro spider</name>
    <name type="synonym">Nephila clavata</name>
    <dbReference type="NCBI Taxonomy" id="2740835"/>
    <lineage>
        <taxon>Eukaryota</taxon>
        <taxon>Metazoa</taxon>
        <taxon>Ecdysozoa</taxon>
        <taxon>Arthropoda</taxon>
        <taxon>Chelicerata</taxon>
        <taxon>Arachnida</taxon>
        <taxon>Araneae</taxon>
        <taxon>Araneomorphae</taxon>
        <taxon>Entelegynae</taxon>
        <taxon>Araneoidea</taxon>
        <taxon>Nephilidae</taxon>
        <taxon>Trichonephila</taxon>
    </lineage>
</organism>
<evidence type="ECO:0000256" key="1">
    <source>
        <dbReference type="SAM" id="Phobius"/>
    </source>
</evidence>
<keyword evidence="1" id="KW-0812">Transmembrane</keyword>
<keyword evidence="3" id="KW-1185">Reference proteome</keyword>
<keyword evidence="1" id="KW-0472">Membrane</keyword>
<sequence length="112" mass="12848">METTAVNSIPAAFYLITSAYFFLLTLELTNLVSHAARIKGERDTIPSLFKTIFYPNIKHQIMTKDSPVAAEVQITNKENFLLKQNLNDAVRYLLTLVYVGLVLHFWSKREKV</sequence>
<reference evidence="2" key="1">
    <citation type="submission" date="2020-07" db="EMBL/GenBank/DDBJ databases">
        <title>Multicomponent nature underlies the extraordinary mechanical properties of spider dragline silk.</title>
        <authorList>
            <person name="Kono N."/>
            <person name="Nakamura H."/>
            <person name="Mori M."/>
            <person name="Yoshida Y."/>
            <person name="Ohtoshi R."/>
            <person name="Malay A.D."/>
            <person name="Moran D.A.P."/>
            <person name="Tomita M."/>
            <person name="Numata K."/>
            <person name="Arakawa K."/>
        </authorList>
    </citation>
    <scope>NUCLEOTIDE SEQUENCE</scope>
</reference>